<evidence type="ECO:0000256" key="3">
    <source>
        <dbReference type="SAM" id="MobiDB-lite"/>
    </source>
</evidence>
<dbReference type="InterPro" id="IPR008816">
    <property type="entry name" value="Gly_zipper_2TM_dom"/>
</dbReference>
<evidence type="ECO:0000256" key="2">
    <source>
        <dbReference type="ARBA" id="ARBA00023136"/>
    </source>
</evidence>
<proteinExistence type="predicted"/>
<evidence type="ECO:0000256" key="4">
    <source>
        <dbReference type="SAM" id="Phobius"/>
    </source>
</evidence>
<organism evidence="6 7">
    <name type="scientific">Undibacterium griseum</name>
    <dbReference type="NCBI Taxonomy" id="2762295"/>
    <lineage>
        <taxon>Bacteria</taxon>
        <taxon>Pseudomonadati</taxon>
        <taxon>Pseudomonadota</taxon>
        <taxon>Betaproteobacteria</taxon>
        <taxon>Burkholderiales</taxon>
        <taxon>Oxalobacteraceae</taxon>
        <taxon>Undibacterium</taxon>
    </lineage>
</organism>
<reference evidence="6 7" key="1">
    <citation type="submission" date="2020-08" db="EMBL/GenBank/DDBJ databases">
        <title>Novel species isolated from subtropical streams in China.</title>
        <authorList>
            <person name="Lu H."/>
        </authorList>
    </citation>
    <scope>NUCLEOTIDE SEQUENCE [LARGE SCALE GENOMIC DNA]</scope>
    <source>
        <strain evidence="6 7">FT31W</strain>
    </source>
</reference>
<comment type="caution">
    <text evidence="6">The sequence shown here is derived from an EMBL/GenBank/DDBJ whole genome shotgun (WGS) entry which is preliminary data.</text>
</comment>
<keyword evidence="4" id="KW-0812">Transmembrane</keyword>
<dbReference type="Pfam" id="PF05433">
    <property type="entry name" value="Rick_17kDa_Anti"/>
    <property type="match status" value="1"/>
</dbReference>
<sequence>MAETTNKRIHPLVAGAAASVILVSLVGVAAMTGLFPNSNSTPKADSLLAAAPASSVAETDAGIKGNNTRNNVATSNSTSTHEQPARTHSGGSYQSVHQQTHQVCDNCGVVESVRAVEQQPAQGSGLGAVAGAVLGGVLGNQIGGGDGRKLATVAGAVGGGFAGNAIEKRTHTTTVYEVRVRMENGQLRTFTPSSQPGWQSGDRVRVINGSLQSA</sequence>
<dbReference type="RefSeq" id="WP_186862198.1">
    <property type="nucleotide sequence ID" value="NZ_JACOGC010000002.1"/>
</dbReference>
<comment type="subcellular location">
    <subcellularLocation>
        <location evidence="1">Membrane</location>
    </subcellularLocation>
</comment>
<feature type="region of interest" description="Disordered" evidence="3">
    <location>
        <begin position="58"/>
        <end position="94"/>
    </location>
</feature>
<dbReference type="EMBL" id="JACOGC010000002">
    <property type="protein sequence ID" value="MBC3884576.1"/>
    <property type="molecule type" value="Genomic_DNA"/>
</dbReference>
<evidence type="ECO:0000313" key="6">
    <source>
        <dbReference type="EMBL" id="MBC3884576.1"/>
    </source>
</evidence>
<feature type="compositionally biased region" description="Polar residues" evidence="3">
    <location>
        <begin position="65"/>
        <end position="82"/>
    </location>
</feature>
<evidence type="ECO:0000259" key="5">
    <source>
        <dbReference type="Pfam" id="PF05433"/>
    </source>
</evidence>
<feature type="domain" description="Glycine zipper 2TM" evidence="5">
    <location>
        <begin position="126"/>
        <end position="167"/>
    </location>
</feature>
<keyword evidence="2 4" id="KW-0472">Membrane</keyword>
<accession>A0ABR6YKZ9</accession>
<dbReference type="InterPro" id="IPR051407">
    <property type="entry name" value="Bact_OM_lipoprot/Surf_antigen"/>
</dbReference>
<dbReference type="Proteomes" id="UP000613113">
    <property type="component" value="Unassembled WGS sequence"/>
</dbReference>
<keyword evidence="4" id="KW-1133">Transmembrane helix</keyword>
<evidence type="ECO:0000313" key="7">
    <source>
        <dbReference type="Proteomes" id="UP000613113"/>
    </source>
</evidence>
<protein>
    <submittedName>
        <fullName evidence="6">Glycine zipper 2TM domain-containing protein</fullName>
    </submittedName>
</protein>
<evidence type="ECO:0000256" key="1">
    <source>
        <dbReference type="ARBA" id="ARBA00004370"/>
    </source>
</evidence>
<name>A0ABR6YKZ9_9BURK</name>
<feature type="transmembrane region" description="Helical" evidence="4">
    <location>
        <begin position="12"/>
        <end position="35"/>
    </location>
</feature>
<dbReference type="PANTHER" id="PTHR35603:SF2">
    <property type="entry name" value="OUTER MEMBRANE LIPOPROTEIN"/>
    <property type="match status" value="1"/>
</dbReference>
<dbReference type="PANTHER" id="PTHR35603">
    <property type="match status" value="1"/>
</dbReference>
<keyword evidence="7" id="KW-1185">Reference proteome</keyword>
<gene>
    <name evidence="6" type="ORF">H8K27_05485</name>
</gene>